<evidence type="ECO:0000313" key="2">
    <source>
        <dbReference type="EMBL" id="KAJ3576431.1"/>
    </source>
</evidence>
<sequence length="763" mass="85668">MPLPQTKPSNVTPVHPDMICTTRSGASQRLYSDIVAQRNKNTPAVAAGGANTPKPKHPGMAALDEEDLKNRRKKDRSAAKRQEKAEKRKAQEALLEVGTKIITAQEDTMLAKKSEEMEIIARPRASRVTRKAPRDQALAQDPVPATQDQNARSAVDDDVAMDAIPLDEVSSDSDSDDDLCFDNVFRQLDEEDKEPVECRKKQKSKKQERGNVHVMIEGHRSSQPNTSKRKQGSDASSSPSKLGPERSLSSPPRKKAKFSRPAASDSSPASEELERSYNAEYGGILDDEIQETVPPAGMKLSQVKISAHVVHNAPMVKLRRFKQLVIPDFCSVIGCLEYPWDNTNPELLDELCSIWPHALPDVKHQLHAQGNEYGLAIQRATEYRARIAKDIKNTMRVHLIDTCGDSSLSSIQEYVDLLLEKDKARYLWKTTDLESLTGTFEGLFLAPYIVAGISSHLEMMAGLPDELTVSTYPQGALALATVAAEHALKGWVNGRNTIGEDLSNRKNEEFSETLWGTATKTVMASIKKISAKKWQKILSAATEAIPERIVCREKNHEFRRYRIAASVQRVWFYLNAPFSHIAYVCEIDPARTRNPGDEPLPEDGLGNKQFNERHKDMEGWDFAYRVRSVYRLVKPIPLAEMRTRYGLKSAPRGMIYTPEPMKAVVNWSEQECIWTDKDFEIDLPIPTTNATKNRGKRSKKEELSSGLGCKRRRICELEVLGQSIAQGLSFSRRLANSDIYPITHTRMSFSNVAAIRVMHCYRF</sequence>
<dbReference type="EMBL" id="JANIEX010000012">
    <property type="protein sequence ID" value="KAJ3576431.1"/>
    <property type="molecule type" value="Genomic_DNA"/>
</dbReference>
<evidence type="ECO:0000256" key="1">
    <source>
        <dbReference type="SAM" id="MobiDB-lite"/>
    </source>
</evidence>
<dbReference type="InterPro" id="IPR015947">
    <property type="entry name" value="PUA-like_sf"/>
</dbReference>
<gene>
    <name evidence="2" type="ORF">NP233_g444</name>
</gene>
<keyword evidence="3" id="KW-1185">Reference proteome</keyword>
<feature type="compositionally biased region" description="Polar residues" evidence="1">
    <location>
        <begin position="1"/>
        <end position="12"/>
    </location>
</feature>
<feature type="region of interest" description="Disordered" evidence="1">
    <location>
        <begin position="121"/>
        <end position="274"/>
    </location>
</feature>
<organism evidence="2 3">
    <name type="scientific">Leucocoprinus birnbaumii</name>
    <dbReference type="NCBI Taxonomy" id="56174"/>
    <lineage>
        <taxon>Eukaryota</taxon>
        <taxon>Fungi</taxon>
        <taxon>Dikarya</taxon>
        <taxon>Basidiomycota</taxon>
        <taxon>Agaricomycotina</taxon>
        <taxon>Agaricomycetes</taxon>
        <taxon>Agaricomycetidae</taxon>
        <taxon>Agaricales</taxon>
        <taxon>Agaricineae</taxon>
        <taxon>Agaricaceae</taxon>
        <taxon>Leucocoprinus</taxon>
    </lineage>
</organism>
<proteinExistence type="predicted"/>
<evidence type="ECO:0000313" key="3">
    <source>
        <dbReference type="Proteomes" id="UP001213000"/>
    </source>
</evidence>
<dbReference type="AlphaFoldDB" id="A0AAD5W6U4"/>
<feature type="compositionally biased region" description="Basic and acidic residues" evidence="1">
    <location>
        <begin position="76"/>
        <end position="90"/>
    </location>
</feature>
<feature type="region of interest" description="Disordered" evidence="1">
    <location>
        <begin position="1"/>
        <end position="23"/>
    </location>
</feature>
<protein>
    <submittedName>
        <fullName evidence="2">Uncharacterized protein</fullName>
    </submittedName>
</protein>
<feature type="compositionally biased region" description="Acidic residues" evidence="1">
    <location>
        <begin position="169"/>
        <end position="180"/>
    </location>
</feature>
<feature type="compositionally biased region" description="Low complexity" evidence="1">
    <location>
        <begin position="259"/>
        <end position="270"/>
    </location>
</feature>
<accession>A0AAD5W6U4</accession>
<feature type="compositionally biased region" description="Basic and acidic residues" evidence="1">
    <location>
        <begin position="195"/>
        <end position="220"/>
    </location>
</feature>
<name>A0AAD5W6U4_9AGAR</name>
<feature type="region of interest" description="Disordered" evidence="1">
    <location>
        <begin position="41"/>
        <end position="90"/>
    </location>
</feature>
<dbReference type="Proteomes" id="UP001213000">
    <property type="component" value="Unassembled WGS sequence"/>
</dbReference>
<dbReference type="SUPFAM" id="SSF88697">
    <property type="entry name" value="PUA domain-like"/>
    <property type="match status" value="1"/>
</dbReference>
<comment type="caution">
    <text evidence="2">The sequence shown here is derived from an EMBL/GenBank/DDBJ whole genome shotgun (WGS) entry which is preliminary data.</text>
</comment>
<reference evidence="2" key="1">
    <citation type="submission" date="2022-07" db="EMBL/GenBank/DDBJ databases">
        <title>Genome Sequence of Leucocoprinus birnbaumii.</title>
        <authorList>
            <person name="Buettner E."/>
        </authorList>
    </citation>
    <scope>NUCLEOTIDE SEQUENCE</scope>
    <source>
        <strain evidence="2">VT141</strain>
    </source>
</reference>